<accession>A0A1M5SR79</accession>
<dbReference type="AlphaFoldDB" id="A0A1M5SR79"/>
<organism evidence="2 3">
    <name type="scientific">Flavobacterium johnsoniae</name>
    <name type="common">Cytophaga johnsonae</name>
    <dbReference type="NCBI Taxonomy" id="986"/>
    <lineage>
        <taxon>Bacteria</taxon>
        <taxon>Pseudomonadati</taxon>
        <taxon>Bacteroidota</taxon>
        <taxon>Flavobacteriia</taxon>
        <taxon>Flavobacteriales</taxon>
        <taxon>Flavobacteriaceae</taxon>
        <taxon>Flavobacterium</taxon>
    </lineage>
</organism>
<feature type="transmembrane region" description="Helical" evidence="1">
    <location>
        <begin position="7"/>
        <end position="26"/>
    </location>
</feature>
<feature type="transmembrane region" description="Helical" evidence="1">
    <location>
        <begin position="32"/>
        <end position="50"/>
    </location>
</feature>
<name>A0A1M5SR79_FLAJO</name>
<feature type="transmembrane region" description="Helical" evidence="1">
    <location>
        <begin position="71"/>
        <end position="88"/>
    </location>
</feature>
<proteinExistence type="predicted"/>
<keyword evidence="1" id="KW-1133">Transmembrane helix</keyword>
<dbReference type="EMBL" id="FQWH01000010">
    <property type="protein sequence ID" value="SHH40828.1"/>
    <property type="molecule type" value="Genomic_DNA"/>
</dbReference>
<evidence type="ECO:0000313" key="2">
    <source>
        <dbReference type="EMBL" id="SHH40828.1"/>
    </source>
</evidence>
<gene>
    <name evidence="2" type="ORF">SAMN05444388_11095</name>
</gene>
<protein>
    <submittedName>
        <fullName evidence="2">Uncharacterized protein</fullName>
    </submittedName>
</protein>
<reference evidence="2 3" key="1">
    <citation type="submission" date="2016-11" db="EMBL/GenBank/DDBJ databases">
        <authorList>
            <person name="Jaros S."/>
            <person name="Januszkiewicz K."/>
            <person name="Wedrychowicz H."/>
        </authorList>
    </citation>
    <scope>NUCLEOTIDE SEQUENCE [LARGE SCALE GENOMIC DNA]</scope>
    <source>
        <strain evidence="2 3">DSM 6792</strain>
    </source>
</reference>
<sequence length="89" mass="10395">MKKIITPASIIIFFWGLLLLVISELYPDYTRYYLYLSIVLIIPFMTANLVRQKREDKINGTVQLQSSMYSILISAVILGVLFFIIYRLN</sequence>
<keyword evidence="1" id="KW-0472">Membrane</keyword>
<evidence type="ECO:0000256" key="1">
    <source>
        <dbReference type="SAM" id="Phobius"/>
    </source>
</evidence>
<evidence type="ECO:0000313" key="3">
    <source>
        <dbReference type="Proteomes" id="UP000184112"/>
    </source>
</evidence>
<dbReference type="Proteomes" id="UP000184112">
    <property type="component" value="Unassembled WGS sequence"/>
</dbReference>
<keyword evidence="1" id="KW-0812">Transmembrane</keyword>